<evidence type="ECO:0000313" key="1">
    <source>
        <dbReference type="EMBL" id="CAI2768246.1"/>
    </source>
</evidence>
<dbReference type="Gene3D" id="2.60.40.2340">
    <property type="match status" value="1"/>
</dbReference>
<proteinExistence type="predicted"/>
<reference evidence="1" key="1">
    <citation type="submission" date="2022-09" db="EMBL/GenBank/DDBJ databases">
        <authorList>
            <person name="Duchaud E."/>
        </authorList>
    </citation>
    <scope>NUCLEOTIDE SEQUENCE</scope>
    <source>
        <strain evidence="1">TRV642</strain>
    </source>
</reference>
<organism evidence="1 2">
    <name type="scientific">Flavobacterium collinsii</name>
    <dbReference type="NCBI Taxonomy" id="1114861"/>
    <lineage>
        <taxon>Bacteria</taxon>
        <taxon>Pseudomonadati</taxon>
        <taxon>Bacteroidota</taxon>
        <taxon>Flavobacteriia</taxon>
        <taxon>Flavobacteriales</taxon>
        <taxon>Flavobacteriaceae</taxon>
        <taxon>Flavobacterium</taxon>
    </lineage>
</organism>
<dbReference type="RefSeq" id="WP_263360914.1">
    <property type="nucleotide sequence ID" value="NZ_OX336425.1"/>
</dbReference>
<evidence type="ECO:0000313" key="2">
    <source>
        <dbReference type="Proteomes" id="UP001152749"/>
    </source>
</evidence>
<evidence type="ECO:0008006" key="3">
    <source>
        <dbReference type="Google" id="ProtNLM"/>
    </source>
</evidence>
<dbReference type="PROSITE" id="PS51257">
    <property type="entry name" value="PROKAR_LIPOPROTEIN"/>
    <property type="match status" value="1"/>
</dbReference>
<name>A0A9W4TJW3_9FLAO</name>
<protein>
    <recommendedName>
        <fullName evidence="3">DUF5018 domain-containing protein</fullName>
    </recommendedName>
</protein>
<dbReference type="Proteomes" id="UP001152749">
    <property type="component" value="Chromosome"/>
</dbReference>
<dbReference type="EMBL" id="OX336425">
    <property type="protein sequence ID" value="CAI2768246.1"/>
    <property type="molecule type" value="Genomic_DNA"/>
</dbReference>
<sequence>MNTKITPLKSSLLSSAFTLLALLTGCSNEEERWTDVKEKPITEIVTALDAKRIISFRVTNPGTTQVIHSAVNNLKKTVTVYLPSYYEYQYLEAAITVPTNTTISPAAKELIPVFSKTPVTYTTKAADGTTAVYTVNVVIQQPKLVVNEVSNATDPFLISTDSPLTVKGQNFLPSYEVTKIFVVDAQGNKKWQMKQYNEGLDIGSFYAMYVFADNANIVIPLKPDTDYWFMMESYNLSATMKYPFRITN</sequence>
<dbReference type="KEGG" id="fcs:TRV642_3453"/>
<dbReference type="AlphaFoldDB" id="A0A9W4TJW3"/>
<accession>A0A9W4TJW3</accession>
<gene>
    <name evidence="1" type="ORF">TRV642_3453</name>
</gene>